<organism evidence="2 3">
    <name type="scientific">Candidatus Fimimonas gallinarum</name>
    <dbReference type="NCBI Taxonomy" id="2840821"/>
    <lineage>
        <taxon>Bacteria</taxon>
        <taxon>Pseudomonadati</taxon>
        <taxon>Myxococcota</taxon>
        <taxon>Myxococcia</taxon>
        <taxon>Myxococcales</taxon>
        <taxon>Cystobacterineae</taxon>
        <taxon>Myxococcaceae</taxon>
        <taxon>Myxococcaceae incertae sedis</taxon>
        <taxon>Candidatus Fimimonas</taxon>
    </lineage>
</organism>
<gene>
    <name evidence="2" type="ORF">IAC95_03785</name>
</gene>
<keyword evidence="1" id="KW-0472">Membrane</keyword>
<proteinExistence type="predicted"/>
<accession>A0A9D1E3Y9</accession>
<protein>
    <submittedName>
        <fullName evidence="2">Uncharacterized protein</fullName>
    </submittedName>
</protein>
<keyword evidence="1" id="KW-1133">Transmembrane helix</keyword>
<reference evidence="2" key="2">
    <citation type="journal article" date="2021" name="PeerJ">
        <title>Extensive microbial diversity within the chicken gut microbiome revealed by metagenomics and culture.</title>
        <authorList>
            <person name="Gilroy R."/>
            <person name="Ravi A."/>
            <person name="Getino M."/>
            <person name="Pursley I."/>
            <person name="Horton D.L."/>
            <person name="Alikhan N.F."/>
            <person name="Baker D."/>
            <person name="Gharbi K."/>
            <person name="Hall N."/>
            <person name="Watson M."/>
            <person name="Adriaenssens E.M."/>
            <person name="Foster-Nyarko E."/>
            <person name="Jarju S."/>
            <person name="Secka A."/>
            <person name="Antonio M."/>
            <person name="Oren A."/>
            <person name="Chaudhuri R.R."/>
            <person name="La Ragione R."/>
            <person name="Hildebrand F."/>
            <person name="Pallen M.J."/>
        </authorList>
    </citation>
    <scope>NUCLEOTIDE SEQUENCE</scope>
    <source>
        <strain evidence="2">CHK121-14286</strain>
    </source>
</reference>
<name>A0A9D1E3Y9_9BACT</name>
<sequence length="180" mass="20759">MKNKDETYKLIDASLFHGRVPHADTWTFCCFILITCGLMLLWQAIWGILVLIGNVKFTEDDSWRIVLGICMLASVIGTAIFLAKQLKLKKDIYLWLDDAIKVVATTYTVDTTPRNATKLKVKLRYKKHIYNLYSGDPYKYAVFTNAGFSRSFTKFADKQVEVLYSPKYQQVLFLYDTQGL</sequence>
<feature type="transmembrane region" description="Helical" evidence="1">
    <location>
        <begin position="65"/>
        <end position="83"/>
    </location>
</feature>
<evidence type="ECO:0000256" key="1">
    <source>
        <dbReference type="SAM" id="Phobius"/>
    </source>
</evidence>
<reference evidence="2" key="1">
    <citation type="submission" date="2020-10" db="EMBL/GenBank/DDBJ databases">
        <authorList>
            <person name="Gilroy R."/>
        </authorList>
    </citation>
    <scope>NUCLEOTIDE SEQUENCE</scope>
    <source>
        <strain evidence="2">CHK121-14286</strain>
    </source>
</reference>
<evidence type="ECO:0000313" key="2">
    <source>
        <dbReference type="EMBL" id="HIR65980.1"/>
    </source>
</evidence>
<dbReference type="Proteomes" id="UP000824200">
    <property type="component" value="Unassembled WGS sequence"/>
</dbReference>
<comment type="caution">
    <text evidence="2">The sequence shown here is derived from an EMBL/GenBank/DDBJ whole genome shotgun (WGS) entry which is preliminary data.</text>
</comment>
<dbReference type="EMBL" id="DVHL01000030">
    <property type="protein sequence ID" value="HIR65980.1"/>
    <property type="molecule type" value="Genomic_DNA"/>
</dbReference>
<keyword evidence="1" id="KW-0812">Transmembrane</keyword>
<feature type="transmembrane region" description="Helical" evidence="1">
    <location>
        <begin position="26"/>
        <end position="53"/>
    </location>
</feature>
<evidence type="ECO:0000313" key="3">
    <source>
        <dbReference type="Proteomes" id="UP000824200"/>
    </source>
</evidence>
<dbReference type="AlphaFoldDB" id="A0A9D1E3Y9"/>